<comment type="caution">
    <text evidence="1">The sequence shown here is derived from an EMBL/GenBank/DDBJ whole genome shotgun (WGS) entry which is preliminary data.</text>
</comment>
<organism evidence="1 2">
    <name type="scientific">Bacillus wiedmannii</name>
    <dbReference type="NCBI Taxonomy" id="1890302"/>
    <lineage>
        <taxon>Bacteria</taxon>
        <taxon>Bacillati</taxon>
        <taxon>Bacillota</taxon>
        <taxon>Bacilli</taxon>
        <taxon>Bacillales</taxon>
        <taxon>Bacillaceae</taxon>
        <taxon>Bacillus</taxon>
        <taxon>Bacillus cereus group</taxon>
    </lineage>
</organism>
<dbReference type="PANTHER" id="PTHR40050:SF1">
    <property type="entry name" value="INNER SPORE COAT PROTEIN H"/>
    <property type="match status" value="1"/>
</dbReference>
<keyword evidence="1" id="KW-0167">Capsid protein</keyword>
<name>A0A4V5TP99_9BACI</name>
<dbReference type="InterPro" id="IPR014867">
    <property type="entry name" value="Spore_coat_CotH_CotH2/3/7"/>
</dbReference>
<evidence type="ECO:0000313" key="2">
    <source>
        <dbReference type="Proteomes" id="UP000305222"/>
    </source>
</evidence>
<feature type="non-terminal residue" evidence="1">
    <location>
        <position position="105"/>
    </location>
</feature>
<keyword evidence="1" id="KW-0946">Virion</keyword>
<evidence type="ECO:0000313" key="1">
    <source>
        <dbReference type="EMBL" id="TKI78943.1"/>
    </source>
</evidence>
<dbReference type="Proteomes" id="UP000305222">
    <property type="component" value="Unassembled WGS sequence"/>
</dbReference>
<feature type="non-terminal residue" evidence="1">
    <location>
        <position position="1"/>
    </location>
</feature>
<accession>A0A4V5TP99</accession>
<protein>
    <submittedName>
        <fullName evidence="1">Spore coat protein CotH</fullName>
    </submittedName>
</protein>
<proteinExistence type="predicted"/>
<sequence>DGFVHNYALYHNDETNLFEVIPWDYDATWGRDVQGRPLNHEYIRIQGYNTLSARLLDIPVFRKQYRSILEEILEEQFTVSFMMPKVEGLCESIRPFLLQDPYMKE</sequence>
<reference evidence="1 2" key="1">
    <citation type="journal article" date="2019" name="Environ. Microbiol.">
        <title>An active ?-lactamase is a part of an orchestrated cell wall stress resistance network of Bacillus subtilis and related rhizosphere species.</title>
        <authorList>
            <person name="Bucher T."/>
            <person name="Keren-Paz A."/>
            <person name="Hausser J."/>
            <person name="Olender T."/>
            <person name="Cytryn E."/>
            <person name="Kolodkin-Gal I."/>
        </authorList>
    </citation>
    <scope>NUCLEOTIDE SEQUENCE [LARGE SCALE GENOMIC DNA]</scope>
    <source>
        <strain evidence="1 2">I5</strain>
    </source>
</reference>
<dbReference type="EMBL" id="SZON01003731">
    <property type="protein sequence ID" value="TKI78943.1"/>
    <property type="molecule type" value="Genomic_DNA"/>
</dbReference>
<gene>
    <name evidence="1" type="primary">cotH</name>
    <name evidence="1" type="ORF">FC699_36615</name>
</gene>
<dbReference type="Pfam" id="PF08757">
    <property type="entry name" value="CotH"/>
    <property type="match status" value="1"/>
</dbReference>
<dbReference type="AlphaFoldDB" id="A0A4V5TP99"/>
<dbReference type="PANTHER" id="PTHR40050">
    <property type="entry name" value="INNER SPORE COAT PROTEIN H"/>
    <property type="match status" value="1"/>
</dbReference>